<dbReference type="OrthoDB" id="3598281at2759"/>
<evidence type="ECO:0000313" key="2">
    <source>
        <dbReference type="EMBL" id="KAH7115028.1"/>
    </source>
</evidence>
<dbReference type="InterPro" id="IPR027417">
    <property type="entry name" value="P-loop_NTPase"/>
</dbReference>
<evidence type="ECO:0000313" key="3">
    <source>
        <dbReference type="Proteomes" id="UP000700596"/>
    </source>
</evidence>
<name>A0A9P9D9G1_9PLEO</name>
<dbReference type="AlphaFoldDB" id="A0A9P9D9G1"/>
<keyword evidence="3" id="KW-1185">Reference proteome</keyword>
<reference evidence="2" key="1">
    <citation type="journal article" date="2021" name="Nat. Commun.">
        <title>Genetic determinants of endophytism in the Arabidopsis root mycobiome.</title>
        <authorList>
            <person name="Mesny F."/>
            <person name="Miyauchi S."/>
            <person name="Thiergart T."/>
            <person name="Pickel B."/>
            <person name="Atanasova L."/>
            <person name="Karlsson M."/>
            <person name="Huettel B."/>
            <person name="Barry K.W."/>
            <person name="Haridas S."/>
            <person name="Chen C."/>
            <person name="Bauer D."/>
            <person name="Andreopoulos W."/>
            <person name="Pangilinan J."/>
            <person name="LaButti K."/>
            <person name="Riley R."/>
            <person name="Lipzen A."/>
            <person name="Clum A."/>
            <person name="Drula E."/>
            <person name="Henrissat B."/>
            <person name="Kohler A."/>
            <person name="Grigoriev I.V."/>
            <person name="Martin F.M."/>
            <person name="Hacquard S."/>
        </authorList>
    </citation>
    <scope>NUCLEOTIDE SEQUENCE</scope>
    <source>
        <strain evidence="2">MPI-CAGE-CH-0243</strain>
    </source>
</reference>
<feature type="region of interest" description="Disordered" evidence="1">
    <location>
        <begin position="173"/>
        <end position="198"/>
    </location>
</feature>
<feature type="compositionally biased region" description="Acidic residues" evidence="1">
    <location>
        <begin position="174"/>
        <end position="184"/>
    </location>
</feature>
<proteinExistence type="predicted"/>
<dbReference type="PANTHER" id="PTHR36681:SF3">
    <property type="entry name" value="NUCLEAR GTPASE, GERMINAL CENTER-ASSOCIATED, TANDEM DUPLICATE 3"/>
    <property type="match status" value="1"/>
</dbReference>
<dbReference type="Proteomes" id="UP000700596">
    <property type="component" value="Unassembled WGS sequence"/>
</dbReference>
<accession>A0A9P9D9G1</accession>
<sequence length="924" mass="105565">MVVSGVITSADFPKYVAQYGRAEKYDSTKEKPLPHPWRDVNQSDIQNGLKIMSDIVMKVMVGIPEKDEELMHVRSVAEGLPHINYRPPVKIALLGAQGAGKSLLLNALFDTNGLSLTGADGAACTSAIIEYRHSSAANKIPGADEYIAQVHFMHASKLEEMLQEHARSYQHFFEDDDSDDEESDVERKAKTRYGRRDESDRRLKDTAMEIFSTLFGGKETFVESWHASESKISEFVNLCQIQCNQALGKLDLDKSKIGTYTGKDPETLLKKIRPFMTKVKGEDSLWPLVDHITIEFPSRLLEENLLIIDLPGWGDVNVFRTRHSDEIKDTVDVELIVADTIRIATDDAVISSARSAMMNHGASGVKLVATKTDVISDNQLAQCSGPRYDTIQSLIKHTQHEIEQADDEDDMARSSELSRYRTYLERKRKSVKIEERTKDIDKELAMKLNGHTKEDIVQCFHVSAGDYMQWIAKDKKLIMFRDQPSLWPEMTSIPALRSLLRSLPAQQNLEDIQQYVDSHVPAFLDKVRRVVTDSDRDVGFKTLADDFDVAREAYRKQILEQLRKWCHHIAKASMKKAESDAENYKDTIDTLVNDSWMKPRGPTLNKILKGKGTILPFTSKAKGLEDGCNWDQDLAAILTPAFQRWYNEQERLMKPMRQAVKELIEFMFNGTTIRIEESQASVTTIEKAKKRWQPYRDRLTVKMDSLMDEIEELQRKLLRRATMEDNRQNSFIPELTGPVWDSVFSTEPEIKAITKEGRKIFKTPKLRFQREMLWDHFCNSDSHFVDKALKAFLRHVKEALDGVVEKYIAEMDILLSAYSSNLRRQAPIPYILTHDGERIRKELEQLIPSLEKHAADLRDCLPAKVRTEGDAQPSQSNAALAKSKSHGFSLDHHYENSVKRKDRNPNVRIKQEQNTGGAKRARLL</sequence>
<protein>
    <submittedName>
        <fullName evidence="2">Uncharacterized protein</fullName>
    </submittedName>
</protein>
<feature type="region of interest" description="Disordered" evidence="1">
    <location>
        <begin position="867"/>
        <end position="924"/>
    </location>
</feature>
<dbReference type="PANTHER" id="PTHR36681">
    <property type="entry name" value="NUCLEAR GTPASE, GERMINAL CENTER-ASSOCIATED, TANDEM DUPLICATE 3"/>
    <property type="match status" value="1"/>
</dbReference>
<gene>
    <name evidence="2" type="ORF">B0J11DRAFT_594182</name>
</gene>
<organism evidence="2 3">
    <name type="scientific">Dendryphion nanum</name>
    <dbReference type="NCBI Taxonomy" id="256645"/>
    <lineage>
        <taxon>Eukaryota</taxon>
        <taxon>Fungi</taxon>
        <taxon>Dikarya</taxon>
        <taxon>Ascomycota</taxon>
        <taxon>Pezizomycotina</taxon>
        <taxon>Dothideomycetes</taxon>
        <taxon>Pleosporomycetidae</taxon>
        <taxon>Pleosporales</taxon>
        <taxon>Torulaceae</taxon>
        <taxon>Dendryphion</taxon>
    </lineage>
</organism>
<dbReference type="EMBL" id="JAGMWT010000016">
    <property type="protein sequence ID" value="KAH7115028.1"/>
    <property type="molecule type" value="Genomic_DNA"/>
</dbReference>
<dbReference type="SUPFAM" id="SSF52540">
    <property type="entry name" value="P-loop containing nucleoside triphosphate hydrolases"/>
    <property type="match status" value="1"/>
</dbReference>
<dbReference type="Gene3D" id="3.40.50.300">
    <property type="entry name" value="P-loop containing nucleotide triphosphate hydrolases"/>
    <property type="match status" value="1"/>
</dbReference>
<evidence type="ECO:0000256" key="1">
    <source>
        <dbReference type="SAM" id="MobiDB-lite"/>
    </source>
</evidence>
<feature type="compositionally biased region" description="Basic and acidic residues" evidence="1">
    <location>
        <begin position="889"/>
        <end position="911"/>
    </location>
</feature>
<comment type="caution">
    <text evidence="2">The sequence shown here is derived from an EMBL/GenBank/DDBJ whole genome shotgun (WGS) entry which is preliminary data.</text>
</comment>